<protein>
    <recommendedName>
        <fullName evidence="6">Ferrochelatase</fullName>
        <ecNumber evidence="6">4.98.1.1</ecNumber>
    </recommendedName>
    <alternativeName>
        <fullName evidence="6">Heme synthase</fullName>
    </alternativeName>
    <alternativeName>
        <fullName evidence="6">Protoheme ferro-lyase</fullName>
    </alternativeName>
</protein>
<evidence type="ECO:0000313" key="9">
    <source>
        <dbReference type="Proteomes" id="UP000318509"/>
    </source>
</evidence>
<comment type="caution">
    <text evidence="8">The sequence shown here is derived from an EMBL/GenBank/DDBJ whole genome shotgun (WGS) entry which is preliminary data.</text>
</comment>
<proteinExistence type="inferred from homology"/>
<comment type="function">
    <text evidence="6">Catalyzes the ferrous insertion into protoporphyrin IX.</text>
</comment>
<keyword evidence="4 6" id="KW-0627">Porphyrin biosynthesis</keyword>
<dbReference type="GO" id="GO:0005737">
    <property type="term" value="C:cytoplasm"/>
    <property type="evidence" value="ECO:0007669"/>
    <property type="project" value="UniProtKB-SubCell"/>
</dbReference>
<dbReference type="Proteomes" id="UP000318509">
    <property type="component" value="Unassembled WGS sequence"/>
</dbReference>
<evidence type="ECO:0000256" key="5">
    <source>
        <dbReference type="ARBA" id="ARBA00024536"/>
    </source>
</evidence>
<evidence type="ECO:0000313" key="8">
    <source>
        <dbReference type="EMBL" id="TMI91078.1"/>
    </source>
</evidence>
<comment type="pathway">
    <text evidence="6">Porphyrin-containing compound metabolism; protoheme biosynthesis; protoheme from protoporphyrin-IX: step 1/1.</text>
</comment>
<dbReference type="NCBIfam" id="TIGR00109">
    <property type="entry name" value="hemH"/>
    <property type="match status" value="1"/>
</dbReference>
<dbReference type="Pfam" id="PF00762">
    <property type="entry name" value="Ferrochelatase"/>
    <property type="match status" value="1"/>
</dbReference>
<dbReference type="GO" id="GO:0006783">
    <property type="term" value="P:heme biosynthetic process"/>
    <property type="evidence" value="ECO:0007669"/>
    <property type="project" value="UniProtKB-UniRule"/>
</dbReference>
<evidence type="ECO:0000256" key="4">
    <source>
        <dbReference type="ARBA" id="ARBA00023244"/>
    </source>
</evidence>
<keyword evidence="6" id="KW-0479">Metal-binding</keyword>
<sequence>MPAPYDAVLLIAFGGPDRMSDVRPFLANVLRGRRVPPERIEEVVRHYEVFDGHSPLAELTGRQAEALRADLAARGSPLPVYIGMRNWTPYLHETLARMRGEGVRRALGIVLAPHRSYSSWDQYLDNVAEARERVGAEAPTVDFLPPWFDHPGFIEAQADRVAAALEAVPAAQRWDTPLIFTAHSIPAAMAARSPYVVQLTTSAGLVAARLTHARWSVAYQSRSGDPGTPWLEPDVTAMIRGLARQAAAAVVAVPIGFVCDHIEVLYDLDTEARAAAREVGVAFHRAGTVMDHPAFIRMLGDLVRAGAAG</sequence>
<dbReference type="EMBL" id="VBAK01000105">
    <property type="protein sequence ID" value="TMI91078.1"/>
    <property type="molecule type" value="Genomic_DNA"/>
</dbReference>
<keyword evidence="3 6" id="KW-0456">Lyase</keyword>
<dbReference type="PANTHER" id="PTHR11108">
    <property type="entry name" value="FERROCHELATASE"/>
    <property type="match status" value="1"/>
</dbReference>
<organism evidence="8 9">
    <name type="scientific">Candidatus Segetimicrobium genomatis</name>
    <dbReference type="NCBI Taxonomy" id="2569760"/>
    <lineage>
        <taxon>Bacteria</taxon>
        <taxon>Bacillati</taxon>
        <taxon>Candidatus Sysuimicrobiota</taxon>
        <taxon>Candidatus Sysuimicrobiia</taxon>
        <taxon>Candidatus Sysuimicrobiales</taxon>
        <taxon>Candidatus Segetimicrobiaceae</taxon>
        <taxon>Candidatus Segetimicrobium</taxon>
    </lineage>
</organism>
<dbReference type="InterPro" id="IPR001015">
    <property type="entry name" value="Ferrochelatase"/>
</dbReference>
<gene>
    <name evidence="6 8" type="primary">hemH</name>
    <name evidence="8" type="ORF">E6H00_05195</name>
</gene>
<accession>A0A537K5L8</accession>
<comment type="subcellular location">
    <subcellularLocation>
        <location evidence="6">Cytoplasm</location>
    </subcellularLocation>
</comment>
<dbReference type="InterPro" id="IPR033659">
    <property type="entry name" value="Ferrochelatase_N"/>
</dbReference>
<comment type="catalytic activity">
    <reaction evidence="5">
        <text>Fe-coproporphyrin III + 2 H(+) = coproporphyrin III + Fe(2+)</text>
        <dbReference type="Rhea" id="RHEA:49572"/>
        <dbReference type="ChEBI" id="CHEBI:15378"/>
        <dbReference type="ChEBI" id="CHEBI:29033"/>
        <dbReference type="ChEBI" id="CHEBI:68438"/>
        <dbReference type="ChEBI" id="CHEBI:131725"/>
        <dbReference type="EC" id="4.99.1.9"/>
    </reaction>
    <physiologicalReaction direction="right-to-left" evidence="5">
        <dbReference type="Rhea" id="RHEA:49574"/>
    </physiologicalReaction>
</comment>
<keyword evidence="1 6" id="KW-0408">Iron</keyword>
<dbReference type="CDD" id="cd03411">
    <property type="entry name" value="Ferrochelatase_N"/>
    <property type="match status" value="1"/>
</dbReference>
<keyword evidence="6" id="KW-0963">Cytoplasm</keyword>
<feature type="binding site" evidence="6">
    <location>
        <position position="183"/>
    </location>
    <ligand>
        <name>Fe(2+)</name>
        <dbReference type="ChEBI" id="CHEBI:29033"/>
    </ligand>
</feature>
<dbReference type="HAMAP" id="MF_00323">
    <property type="entry name" value="Ferrochelatase"/>
    <property type="match status" value="1"/>
</dbReference>
<dbReference type="AlphaFoldDB" id="A0A537K5L8"/>
<evidence type="ECO:0000256" key="1">
    <source>
        <dbReference type="ARBA" id="ARBA00023004"/>
    </source>
</evidence>
<dbReference type="EC" id="4.98.1.1" evidence="6"/>
<comment type="catalytic activity">
    <reaction evidence="6">
        <text>heme b + 2 H(+) = protoporphyrin IX + Fe(2+)</text>
        <dbReference type="Rhea" id="RHEA:22584"/>
        <dbReference type="ChEBI" id="CHEBI:15378"/>
        <dbReference type="ChEBI" id="CHEBI:29033"/>
        <dbReference type="ChEBI" id="CHEBI:57306"/>
        <dbReference type="ChEBI" id="CHEBI:60344"/>
        <dbReference type="EC" id="4.98.1.1"/>
    </reaction>
</comment>
<feature type="binding site" evidence="6">
    <location>
        <position position="263"/>
    </location>
    <ligand>
        <name>Fe(2+)</name>
        <dbReference type="ChEBI" id="CHEBI:29033"/>
    </ligand>
</feature>
<reference evidence="8 9" key="1">
    <citation type="journal article" date="2019" name="Nat. Microbiol.">
        <title>Mediterranean grassland soil C-N compound turnover is dependent on rainfall and depth, and is mediated by genomically divergent microorganisms.</title>
        <authorList>
            <person name="Diamond S."/>
            <person name="Andeer P.F."/>
            <person name="Li Z."/>
            <person name="Crits-Christoph A."/>
            <person name="Burstein D."/>
            <person name="Anantharaman K."/>
            <person name="Lane K.R."/>
            <person name="Thomas B.C."/>
            <person name="Pan C."/>
            <person name="Northen T.R."/>
            <person name="Banfield J.F."/>
        </authorList>
    </citation>
    <scope>NUCLEOTIDE SEQUENCE [LARGE SCALE GENOMIC DNA]</scope>
    <source>
        <strain evidence="8">NP_3</strain>
    </source>
</reference>
<dbReference type="UniPathway" id="UPA00252">
    <property type="reaction ID" value="UER00325"/>
</dbReference>
<comment type="similarity">
    <text evidence="6 7">Belongs to the ferrochelatase family.</text>
</comment>
<dbReference type="GO" id="GO:0046872">
    <property type="term" value="F:metal ion binding"/>
    <property type="evidence" value="ECO:0007669"/>
    <property type="project" value="UniProtKB-KW"/>
</dbReference>
<name>A0A537K5L8_9BACT</name>
<dbReference type="GO" id="GO:0004325">
    <property type="term" value="F:ferrochelatase activity"/>
    <property type="evidence" value="ECO:0007669"/>
    <property type="project" value="UniProtKB-UniRule"/>
</dbReference>
<evidence type="ECO:0000256" key="3">
    <source>
        <dbReference type="ARBA" id="ARBA00023239"/>
    </source>
</evidence>
<dbReference type="CDD" id="cd00419">
    <property type="entry name" value="Ferrochelatase_C"/>
    <property type="match status" value="1"/>
</dbReference>
<evidence type="ECO:0000256" key="2">
    <source>
        <dbReference type="ARBA" id="ARBA00023133"/>
    </source>
</evidence>
<dbReference type="SUPFAM" id="SSF53800">
    <property type="entry name" value="Chelatase"/>
    <property type="match status" value="1"/>
</dbReference>
<keyword evidence="2 6" id="KW-0350">Heme biosynthesis</keyword>
<evidence type="ECO:0000256" key="7">
    <source>
        <dbReference type="RuleBase" id="RU004185"/>
    </source>
</evidence>
<dbReference type="PANTHER" id="PTHR11108:SF1">
    <property type="entry name" value="FERROCHELATASE, MITOCHONDRIAL"/>
    <property type="match status" value="1"/>
</dbReference>
<evidence type="ECO:0000256" key="6">
    <source>
        <dbReference type="HAMAP-Rule" id="MF_00323"/>
    </source>
</evidence>
<dbReference type="Gene3D" id="3.40.50.1400">
    <property type="match status" value="2"/>
</dbReference>
<dbReference type="InterPro" id="IPR033644">
    <property type="entry name" value="Ferrochelatase_C"/>
</dbReference>